<evidence type="ECO:0000313" key="2">
    <source>
        <dbReference type="EMBL" id="EKJ68841.1"/>
    </source>
</evidence>
<feature type="compositionally biased region" description="Polar residues" evidence="1">
    <location>
        <begin position="49"/>
        <end position="59"/>
    </location>
</feature>
<protein>
    <submittedName>
        <fullName evidence="2">Uncharacterized protein</fullName>
    </submittedName>
</protein>
<feature type="compositionally biased region" description="Polar residues" evidence="1">
    <location>
        <begin position="79"/>
        <end position="88"/>
    </location>
</feature>
<name>K3UBQ6_FUSPC</name>
<accession>K3UBQ6</accession>
<dbReference type="EMBL" id="AFNW01000381">
    <property type="protein sequence ID" value="EKJ68841.1"/>
    <property type="molecule type" value="Genomic_DNA"/>
</dbReference>
<evidence type="ECO:0000256" key="1">
    <source>
        <dbReference type="SAM" id="MobiDB-lite"/>
    </source>
</evidence>
<reference evidence="2 3" key="1">
    <citation type="journal article" date="2012" name="PLoS Pathog.">
        <title>Comparative pathogenomics reveals horizontally acquired novel virulence genes in fungi infecting cereal hosts.</title>
        <authorList>
            <person name="Gardiner D.M."/>
            <person name="McDonald M.C."/>
            <person name="Covarelli L."/>
            <person name="Solomon P.S."/>
            <person name="Rusu A.G."/>
            <person name="Marshall M."/>
            <person name="Kazan K."/>
            <person name="Chakraborty S."/>
            <person name="McDonald B.A."/>
            <person name="Manners J.M."/>
        </authorList>
    </citation>
    <scope>NUCLEOTIDE SEQUENCE [LARGE SCALE GENOMIC DNA]</scope>
    <source>
        <strain evidence="2 3">CS3096</strain>
    </source>
</reference>
<dbReference type="RefSeq" id="XP_009262353.1">
    <property type="nucleotide sequence ID" value="XM_009264078.1"/>
</dbReference>
<dbReference type="GeneID" id="20369578"/>
<dbReference type="Proteomes" id="UP000007978">
    <property type="component" value="Chromosome 3"/>
</dbReference>
<organism evidence="2 3">
    <name type="scientific">Fusarium pseudograminearum (strain CS3096)</name>
    <name type="common">Wheat and barley crown-rot fungus</name>
    <dbReference type="NCBI Taxonomy" id="1028729"/>
    <lineage>
        <taxon>Eukaryota</taxon>
        <taxon>Fungi</taxon>
        <taxon>Dikarya</taxon>
        <taxon>Ascomycota</taxon>
        <taxon>Pezizomycotina</taxon>
        <taxon>Sordariomycetes</taxon>
        <taxon>Hypocreomycetidae</taxon>
        <taxon>Hypocreales</taxon>
        <taxon>Nectriaceae</taxon>
        <taxon>Fusarium</taxon>
    </lineage>
</organism>
<proteinExistence type="predicted"/>
<gene>
    <name evidence="2" type="ORF">FPSE_10961</name>
</gene>
<sequence length="88" mass="9487">MTNLEDINSCLATKLPYPFRVATATAGGRSGGQATSSSHPAYQRRYQGKPSTPQGQTFIDNDLTKRRAVKTKGEDNLGPDNSTNIMLA</sequence>
<feature type="region of interest" description="Disordered" evidence="1">
    <location>
        <begin position="24"/>
        <end position="88"/>
    </location>
</feature>
<dbReference type="AlphaFoldDB" id="K3UBQ6"/>
<evidence type="ECO:0000313" key="3">
    <source>
        <dbReference type="Proteomes" id="UP000007978"/>
    </source>
</evidence>
<keyword evidence="3" id="KW-1185">Reference proteome</keyword>
<dbReference type="HOGENOM" id="CLU_2469195_0_0_1"/>
<dbReference type="KEGG" id="fpu:FPSE_10961"/>
<comment type="caution">
    <text evidence="2">The sequence shown here is derived from an EMBL/GenBank/DDBJ whole genome shotgun (WGS) entry which is preliminary data.</text>
</comment>